<evidence type="ECO:0000256" key="3">
    <source>
        <dbReference type="ARBA" id="ARBA00022691"/>
    </source>
</evidence>
<dbReference type="SFLD" id="SFLDG01384">
    <property type="entry name" value="thioether_bond_formation_requi"/>
    <property type="match status" value="1"/>
</dbReference>
<dbReference type="AlphaFoldDB" id="A0A1W6LQ91"/>
<dbReference type="InterPro" id="IPR007197">
    <property type="entry name" value="rSAM"/>
</dbReference>
<evidence type="ECO:0000256" key="5">
    <source>
        <dbReference type="ARBA" id="ARBA00023004"/>
    </source>
</evidence>
<dbReference type="SFLD" id="SFLDG01072">
    <property type="entry name" value="dehydrogenase_like"/>
    <property type="match status" value="1"/>
</dbReference>
<dbReference type="KEGG" id="pbp:STSP1_02328"/>
<keyword evidence="3" id="KW-0949">S-adenosyl-L-methionine</keyword>
<evidence type="ECO:0000256" key="1">
    <source>
        <dbReference type="ARBA" id="ARBA00001966"/>
    </source>
</evidence>
<dbReference type="PANTHER" id="PTHR43273:SF3">
    <property type="entry name" value="ANAEROBIC SULFATASE-MATURATING ENZYME HOMOLOG ASLB-RELATED"/>
    <property type="match status" value="1"/>
</dbReference>
<evidence type="ECO:0000313" key="10">
    <source>
        <dbReference type="Proteomes" id="UP000193334"/>
    </source>
</evidence>
<reference evidence="10" key="1">
    <citation type="submission" date="2017-04" db="EMBL/GenBank/DDBJ databases">
        <title>Comparative genomics and description of representatives of a novel lineage of planctomycetes thriving in anoxic sediments.</title>
        <authorList>
            <person name="Spring S."/>
            <person name="Bunk B."/>
            <person name="Sproer C."/>
        </authorList>
    </citation>
    <scope>NUCLEOTIDE SEQUENCE [LARGE SCALE GENOMIC DNA]</scope>
    <source>
        <strain evidence="10">ST-PulAB-D4</strain>
    </source>
</reference>
<dbReference type="CDD" id="cd01335">
    <property type="entry name" value="Radical_SAM"/>
    <property type="match status" value="1"/>
</dbReference>
<evidence type="ECO:0000256" key="2">
    <source>
        <dbReference type="ARBA" id="ARBA00022485"/>
    </source>
</evidence>
<keyword evidence="4" id="KW-0479">Metal-binding</keyword>
<evidence type="ECO:0000259" key="8">
    <source>
        <dbReference type="PROSITE" id="PS51918"/>
    </source>
</evidence>
<dbReference type="GO" id="GO:0016491">
    <property type="term" value="F:oxidoreductase activity"/>
    <property type="evidence" value="ECO:0007669"/>
    <property type="project" value="UniProtKB-KW"/>
</dbReference>
<comment type="cofactor">
    <cofactor evidence="1">
        <name>[4Fe-4S] cluster</name>
        <dbReference type="ChEBI" id="CHEBI:49883"/>
    </cofactor>
</comment>
<dbReference type="InterPro" id="IPR034491">
    <property type="entry name" value="Anaerob_Ser_sulfatase-maturase"/>
</dbReference>
<dbReference type="GO" id="GO:0046872">
    <property type="term" value="F:metal ion binding"/>
    <property type="evidence" value="ECO:0007669"/>
    <property type="project" value="UniProtKB-KW"/>
</dbReference>
<dbReference type="Proteomes" id="UP000193334">
    <property type="component" value="Chromosome"/>
</dbReference>
<feature type="domain" description="Radical SAM core" evidence="8">
    <location>
        <begin position="1"/>
        <end position="227"/>
    </location>
</feature>
<dbReference type="InterPro" id="IPR023867">
    <property type="entry name" value="Sulphatase_maturase_rSAM"/>
</dbReference>
<keyword evidence="6" id="KW-0411">Iron-sulfur</keyword>
<dbReference type="InterPro" id="IPR013785">
    <property type="entry name" value="Aldolase_TIM"/>
</dbReference>
<evidence type="ECO:0000313" key="9">
    <source>
        <dbReference type="EMBL" id="ARN57902.1"/>
    </source>
</evidence>
<dbReference type="SFLD" id="SFLDG01386">
    <property type="entry name" value="main_SPASM_domain-containing"/>
    <property type="match status" value="1"/>
</dbReference>
<keyword evidence="9" id="KW-0560">Oxidoreductase</keyword>
<dbReference type="PROSITE" id="PS51918">
    <property type="entry name" value="RADICAL_SAM"/>
    <property type="match status" value="1"/>
</dbReference>
<dbReference type="SFLD" id="SFLDF00285">
    <property type="entry name" value="anaerobic_Ser-type_sulfatase-m"/>
    <property type="match status" value="1"/>
</dbReference>
<dbReference type="GO" id="GO:0051539">
    <property type="term" value="F:4 iron, 4 sulfur cluster binding"/>
    <property type="evidence" value="ECO:0007669"/>
    <property type="project" value="UniProtKB-KW"/>
</dbReference>
<evidence type="ECO:0000256" key="4">
    <source>
        <dbReference type="ARBA" id="ARBA00022723"/>
    </source>
</evidence>
<name>A0A1W6LQ91_9BACT</name>
<dbReference type="InterPro" id="IPR023885">
    <property type="entry name" value="4Fe4S-binding_SPASM_dom"/>
</dbReference>
<comment type="similarity">
    <text evidence="7">Belongs to the radical SAM superfamily. Anaerobic sulfatase-maturating enzyme family.</text>
</comment>
<dbReference type="InterPro" id="IPR058240">
    <property type="entry name" value="rSAM_sf"/>
</dbReference>
<dbReference type="NCBIfam" id="TIGR04085">
    <property type="entry name" value="rSAM_more_4Fe4S"/>
    <property type="match status" value="1"/>
</dbReference>
<proteinExistence type="inferred from homology"/>
<dbReference type="SUPFAM" id="SSF102114">
    <property type="entry name" value="Radical SAM enzymes"/>
    <property type="match status" value="1"/>
</dbReference>
<dbReference type="SFLD" id="SFLDS00029">
    <property type="entry name" value="Radical_SAM"/>
    <property type="match status" value="1"/>
</dbReference>
<dbReference type="PANTHER" id="PTHR43273">
    <property type="entry name" value="ANAEROBIC SULFATASE-MATURATING ENZYME HOMOLOG ASLB-RELATED"/>
    <property type="match status" value="1"/>
</dbReference>
<organism evidence="9 10">
    <name type="scientific">Sedimentisphaera salicampi</name>
    <dbReference type="NCBI Taxonomy" id="1941349"/>
    <lineage>
        <taxon>Bacteria</taxon>
        <taxon>Pseudomonadati</taxon>
        <taxon>Planctomycetota</taxon>
        <taxon>Phycisphaerae</taxon>
        <taxon>Sedimentisphaerales</taxon>
        <taxon>Sedimentisphaeraceae</taxon>
        <taxon>Sedimentisphaera</taxon>
    </lineage>
</organism>
<dbReference type="NCBIfam" id="TIGR03942">
    <property type="entry name" value="sulfatase_rSAM"/>
    <property type="match status" value="1"/>
</dbReference>
<protein>
    <submittedName>
        <fullName evidence="9">Anaerobic sulfatase-maturating enzyme</fullName>
        <ecNumber evidence="9">1.1.99.-</ecNumber>
    </submittedName>
</protein>
<evidence type="ECO:0000256" key="6">
    <source>
        <dbReference type="ARBA" id="ARBA00023014"/>
    </source>
</evidence>
<dbReference type="CDD" id="cd21120">
    <property type="entry name" value="SPASM_anSME"/>
    <property type="match status" value="1"/>
</dbReference>
<keyword evidence="10" id="KW-1185">Reference proteome</keyword>
<dbReference type="Pfam" id="PF04055">
    <property type="entry name" value="Radical_SAM"/>
    <property type="match status" value="1"/>
</dbReference>
<keyword evidence="2" id="KW-0004">4Fe-4S</keyword>
<dbReference type="Gene3D" id="3.20.20.70">
    <property type="entry name" value="Aldolase class I"/>
    <property type="match status" value="1"/>
</dbReference>
<accession>A0A1W6LQ91</accession>
<sequence length="374" mass="43406">MNPFSLLVKPAGPDCNIACHYCFYSCKTSIFGEQKHRMSEEVLETMVRDYLRAGFEMNAIAFQGGEPTLMGLDFYKKLHEFENKYAKDGQQITNSLQTNGILLDDEWCEFLSKNGWLVGISLDGPKKYHDYYRVDKGGNGTYERVVESIERCKKHNVQFNILVLVNNLNVQDPDEIFDFFVHDHGIQFLQFVPCVEYDEETGEVTDFSVDPDKFGKFLCRIYDRWKEYGPEKLSVRIFDSTMSYLLTRRHTNCSFAKRCDDYIVIEHNGEAYCCDFFVENNWDLGNIMDKNITDIARSEKKKAFGQRKTKLPKKCVLCRHHSICRGGCPKDRIPVNGDPVQPNYLCESYQQYFDHAVEDLKGMLTERGLLQQQG</sequence>
<dbReference type="EC" id="1.1.99.-" evidence="9"/>
<dbReference type="STRING" id="1941349.STSP1_02328"/>
<keyword evidence="5" id="KW-0408">Iron</keyword>
<dbReference type="RefSeq" id="WP_085756518.1">
    <property type="nucleotide sequence ID" value="NZ_CP021023.1"/>
</dbReference>
<dbReference type="SFLD" id="SFLDG01067">
    <property type="entry name" value="SPASM/twitch_domain_containing"/>
    <property type="match status" value="1"/>
</dbReference>
<dbReference type="Pfam" id="PF13186">
    <property type="entry name" value="SPASM"/>
    <property type="match status" value="1"/>
</dbReference>
<gene>
    <name evidence="9" type="primary">chuR</name>
    <name evidence="9" type="ORF">STSP1_02328</name>
</gene>
<evidence type="ECO:0000256" key="7">
    <source>
        <dbReference type="ARBA" id="ARBA00023601"/>
    </source>
</evidence>
<dbReference type="InterPro" id="IPR047207">
    <property type="entry name" value="SPASM_anSME"/>
</dbReference>
<dbReference type="EMBL" id="CP021023">
    <property type="protein sequence ID" value="ARN57902.1"/>
    <property type="molecule type" value="Genomic_DNA"/>
</dbReference>